<dbReference type="InterPro" id="IPR018274">
    <property type="entry name" value="PEP_util_AS"/>
</dbReference>
<feature type="binding site" evidence="13">
    <location>
        <position position="616"/>
    </location>
    <ligand>
        <name>substrate</name>
    </ligand>
</feature>
<dbReference type="InterPro" id="IPR023151">
    <property type="entry name" value="PEP_util_CS"/>
</dbReference>
<dbReference type="NCBIfam" id="NF004531">
    <property type="entry name" value="PRK05878.1"/>
    <property type="match status" value="1"/>
</dbReference>
<proteinExistence type="inferred from homology"/>
<evidence type="ECO:0000256" key="12">
    <source>
        <dbReference type="PIRSR" id="PIRSR000853-1"/>
    </source>
</evidence>
<feature type="domain" description="PEP-utilising enzyme mobile" evidence="15">
    <location>
        <begin position="422"/>
        <end position="502"/>
    </location>
</feature>
<feature type="binding site" evidence="14">
    <location>
        <position position="767"/>
    </location>
    <ligand>
        <name>Mg(2+)</name>
        <dbReference type="ChEBI" id="CHEBI:18420"/>
    </ligand>
</feature>
<dbReference type="Gene3D" id="3.30.1490.20">
    <property type="entry name" value="ATP-grasp fold, A domain"/>
    <property type="match status" value="1"/>
</dbReference>
<evidence type="ECO:0000256" key="3">
    <source>
        <dbReference type="ARBA" id="ARBA00011994"/>
    </source>
</evidence>
<dbReference type="InterPro" id="IPR010121">
    <property type="entry name" value="Pyruvate_phosphate_dikinase"/>
</dbReference>
<feature type="binding site" evidence="13">
    <location>
        <position position="766"/>
    </location>
    <ligand>
        <name>substrate</name>
    </ligand>
</feature>
<evidence type="ECO:0000256" key="14">
    <source>
        <dbReference type="PIRSR" id="PIRSR000853-3"/>
    </source>
</evidence>
<reference evidence="18 19" key="1">
    <citation type="submission" date="2017-07" db="EMBL/GenBank/DDBJ databases">
        <title>Recovery of genomes from metagenomes via a dereplication, aggregation, and scoring strategy.</title>
        <authorList>
            <person name="Sieber C.M."/>
            <person name="Probst A.J."/>
            <person name="Sharrar A."/>
            <person name="Thomas B.C."/>
            <person name="Hess M."/>
            <person name="Tringe S.G."/>
            <person name="Banfield J.F."/>
        </authorList>
    </citation>
    <scope>NUCLEOTIDE SEQUENCE [LARGE SCALE GENOMIC DNA]</scope>
    <source>
        <strain evidence="18">JGI_Cruoil_03_51_56</strain>
    </source>
</reference>
<evidence type="ECO:0000256" key="13">
    <source>
        <dbReference type="PIRSR" id="PIRSR000853-2"/>
    </source>
</evidence>
<evidence type="ECO:0000256" key="2">
    <source>
        <dbReference type="ARBA" id="ARBA00007837"/>
    </source>
</evidence>
<dbReference type="Gene3D" id="3.30.470.20">
    <property type="entry name" value="ATP-grasp fold, B domain"/>
    <property type="match status" value="1"/>
</dbReference>
<feature type="active site" description="Proton donor" evidence="12">
    <location>
        <position position="829"/>
    </location>
</feature>
<evidence type="ECO:0000313" key="18">
    <source>
        <dbReference type="EMBL" id="OYD16002.1"/>
    </source>
</evidence>
<keyword evidence="9" id="KW-0067">ATP-binding</keyword>
<dbReference type="Proteomes" id="UP000215559">
    <property type="component" value="Unassembled WGS sequence"/>
</dbReference>
<dbReference type="GO" id="GO:0016301">
    <property type="term" value="F:kinase activity"/>
    <property type="evidence" value="ECO:0007669"/>
    <property type="project" value="UniProtKB-UniRule"/>
</dbReference>
<dbReference type="Pfam" id="PF02896">
    <property type="entry name" value="PEP-utilizers_C"/>
    <property type="match status" value="1"/>
</dbReference>
<gene>
    <name evidence="18" type="ORF">CH330_03925</name>
</gene>
<dbReference type="EC" id="2.7.9.1" evidence="3 11"/>
<dbReference type="InterPro" id="IPR000121">
    <property type="entry name" value="PEP_util_C"/>
</dbReference>
<evidence type="ECO:0000259" key="15">
    <source>
        <dbReference type="Pfam" id="PF00391"/>
    </source>
</evidence>
<dbReference type="InterPro" id="IPR036637">
    <property type="entry name" value="Phosphohistidine_dom_sf"/>
</dbReference>
<evidence type="ECO:0000313" key="19">
    <source>
        <dbReference type="Proteomes" id="UP000215559"/>
    </source>
</evidence>
<keyword evidence="7" id="KW-0547">Nucleotide-binding</keyword>
<dbReference type="PANTHER" id="PTHR22931:SF9">
    <property type="entry name" value="PYRUVATE, PHOSPHATE DIKINASE 1, CHLOROPLASTIC"/>
    <property type="match status" value="1"/>
</dbReference>
<evidence type="ECO:0000256" key="10">
    <source>
        <dbReference type="ARBA" id="ARBA00022842"/>
    </source>
</evidence>
<feature type="active site" description="Tele-phosphohistidine intermediate" evidence="12">
    <location>
        <position position="454"/>
    </location>
</feature>
<feature type="binding site" evidence="14">
    <location>
        <position position="743"/>
    </location>
    <ligand>
        <name>Mg(2+)</name>
        <dbReference type="ChEBI" id="CHEBI:18420"/>
    </ligand>
</feature>
<accession>A0A235BUU0</accession>
<dbReference type="InterPro" id="IPR015813">
    <property type="entry name" value="Pyrv/PenolPyrv_kinase-like_dom"/>
</dbReference>
<evidence type="ECO:0000256" key="1">
    <source>
        <dbReference type="ARBA" id="ARBA00001946"/>
    </source>
</evidence>
<dbReference type="NCBIfam" id="TIGR01828">
    <property type="entry name" value="pyru_phos_dikin"/>
    <property type="match status" value="1"/>
</dbReference>
<dbReference type="InterPro" id="IPR013815">
    <property type="entry name" value="ATP_grasp_subdomain_1"/>
</dbReference>
<feature type="binding site" evidence="13">
    <location>
        <position position="560"/>
    </location>
    <ligand>
        <name>substrate</name>
    </ligand>
</feature>
<evidence type="ECO:0000256" key="9">
    <source>
        <dbReference type="ARBA" id="ARBA00022840"/>
    </source>
</evidence>
<dbReference type="Gene3D" id="3.50.30.10">
    <property type="entry name" value="Phosphohistidine domain"/>
    <property type="match status" value="1"/>
</dbReference>
<dbReference type="Pfam" id="PF01326">
    <property type="entry name" value="PPDK_N"/>
    <property type="match status" value="2"/>
</dbReference>
<dbReference type="SUPFAM" id="SSF56059">
    <property type="entry name" value="Glutathione synthetase ATP-binding domain-like"/>
    <property type="match status" value="1"/>
</dbReference>
<dbReference type="PANTHER" id="PTHR22931">
    <property type="entry name" value="PHOSPHOENOLPYRUVATE DIKINASE-RELATED"/>
    <property type="match status" value="1"/>
</dbReference>
<dbReference type="GO" id="GO:0046872">
    <property type="term" value="F:metal ion binding"/>
    <property type="evidence" value="ECO:0007669"/>
    <property type="project" value="UniProtKB-UniRule"/>
</dbReference>
<dbReference type="PIRSF" id="PIRSF000853">
    <property type="entry name" value="PPDK"/>
    <property type="match status" value="1"/>
</dbReference>
<comment type="catalytic activity">
    <reaction evidence="11">
        <text>pyruvate + phosphate + ATP = phosphoenolpyruvate + AMP + diphosphate + H(+)</text>
        <dbReference type="Rhea" id="RHEA:10756"/>
        <dbReference type="ChEBI" id="CHEBI:15361"/>
        <dbReference type="ChEBI" id="CHEBI:15378"/>
        <dbReference type="ChEBI" id="CHEBI:30616"/>
        <dbReference type="ChEBI" id="CHEBI:33019"/>
        <dbReference type="ChEBI" id="CHEBI:43474"/>
        <dbReference type="ChEBI" id="CHEBI:58702"/>
        <dbReference type="ChEBI" id="CHEBI:456215"/>
        <dbReference type="EC" id="2.7.9.1"/>
    </reaction>
</comment>
<evidence type="ECO:0000256" key="5">
    <source>
        <dbReference type="ARBA" id="ARBA00022679"/>
    </source>
</evidence>
<feature type="binding site" evidence="13">
    <location>
        <position position="743"/>
    </location>
    <ligand>
        <name>substrate</name>
    </ligand>
</feature>
<feature type="domain" description="Pyruvate phosphate dikinase AMP/ATP-binding" evidence="16">
    <location>
        <begin position="304"/>
        <end position="357"/>
    </location>
</feature>
<dbReference type="PROSITE" id="PS00742">
    <property type="entry name" value="PEP_ENZYMES_2"/>
    <property type="match status" value="1"/>
</dbReference>
<name>A0A235BUU0_UNCW3</name>
<feature type="binding site" evidence="13">
    <location>
        <position position="767"/>
    </location>
    <ligand>
        <name>substrate</name>
    </ligand>
</feature>
<organism evidence="18 19">
    <name type="scientific">candidate division WOR-3 bacterium JGI_Cruoil_03_51_56</name>
    <dbReference type="NCBI Taxonomy" id="1973747"/>
    <lineage>
        <taxon>Bacteria</taxon>
        <taxon>Bacteria division WOR-3</taxon>
    </lineage>
</organism>
<evidence type="ECO:0000256" key="4">
    <source>
        <dbReference type="ARBA" id="ARBA00020138"/>
    </source>
</evidence>
<dbReference type="SUPFAM" id="SSF51621">
    <property type="entry name" value="Phosphoenolpyruvate/pyruvate domain"/>
    <property type="match status" value="1"/>
</dbReference>
<dbReference type="Pfam" id="PF00391">
    <property type="entry name" value="PEP-utilizers"/>
    <property type="match status" value="1"/>
</dbReference>
<sequence>MKFIYRFGNGHADGSAQMRDELGGKGANLAEMTNIGFPVPPGFTISTRACRYYMRHKCLPTRLPAEVRQGLAFIEEIVGRKFGDPDNPLLVSVRSGARKSMPGMMDTVLNLGLNDVTVEGLARQTKNERFALDSYRRFIQMFADVVLSTGTAEFEECLGAERRRANVKTDSELPLKALTRMIVRYKALVKERTGSPFPQAPDEQLRMAIEAVLKSWNNQRAVEYRRIYNIPDAWGTAVNIQAMVFGNLGQSSATGVAFTRNPATGERRYYGEYLNNAQGEDIVAGIRTPKPLDRLETESPRVFRELITWFGRLERHYQDVQDVEFTIENGRLYFLQCRNGKRTPAAAVKIAYDMAREHLITQKQAVMRVNPEEISTLLHPEIAPDAKYEVVTKGLGASPGAAWGEMTLSSERVGQLFSAGHKTILVRHQTSAEDVGGMARAQGFLTAAGGMTSHAAVVARGMGKPCVVGCDALRVDYQAHKVLVGNREINEGDIITINGQTGEVICGKVELIEASFSDEFEALLSWADKFKKLDVRTNADNPKDAARAREFGAQGIGLCRTEHMFFGPDRITAMREMILAADATGRRKALAKLLPIQRNDFIGLFRAMDASPVTIRTLDPPLHEFLPKDDAGIHDVARRMGVPVKKVKQTADQLHEQNPMLGFRGCRLGIAYPEISEMQARAIFEAACQVKSEGVQVIPEVMIPLIGDVKEFVLQCEVVKRVAEQVFKKTGVRVNYHVGTMIEVPRAALTAGDIAQEADFFSFGTNDLTQMTFGFSRDDVGRFLPRYLEQKIIPNDPFKTIDTEGVGVLVRLAIRKARRAKPELEIGICGEHGGDPDSIRFCHQVGMDYVSCSPYRVPVARLAAAHAALLEEQQAERKALRATKQK</sequence>
<dbReference type="GO" id="GO:0005524">
    <property type="term" value="F:ATP binding"/>
    <property type="evidence" value="ECO:0007669"/>
    <property type="project" value="UniProtKB-UniRule"/>
</dbReference>
<evidence type="ECO:0000256" key="7">
    <source>
        <dbReference type="ARBA" id="ARBA00022741"/>
    </source>
</evidence>
<dbReference type="EMBL" id="NOZP01000076">
    <property type="protein sequence ID" value="OYD16002.1"/>
    <property type="molecule type" value="Genomic_DNA"/>
</dbReference>
<dbReference type="GO" id="GO:0050242">
    <property type="term" value="F:pyruvate, phosphate dikinase activity"/>
    <property type="evidence" value="ECO:0007669"/>
    <property type="project" value="UniProtKB-UniRule"/>
</dbReference>
<dbReference type="Gene3D" id="3.20.20.60">
    <property type="entry name" value="Phosphoenolpyruvate-binding domains"/>
    <property type="match status" value="1"/>
</dbReference>
<dbReference type="SUPFAM" id="SSF52009">
    <property type="entry name" value="Phosphohistidine domain"/>
    <property type="match status" value="1"/>
</dbReference>
<dbReference type="Gene3D" id="1.10.189.10">
    <property type="entry name" value="Pyruvate Phosphate Dikinase, domain 2"/>
    <property type="match status" value="1"/>
</dbReference>
<protein>
    <recommendedName>
        <fullName evidence="4 11">Pyruvate, phosphate dikinase</fullName>
        <ecNumber evidence="3 11">2.7.9.1</ecNumber>
    </recommendedName>
</protein>
<evidence type="ECO:0000259" key="17">
    <source>
        <dbReference type="Pfam" id="PF02896"/>
    </source>
</evidence>
<comment type="cofactor">
    <cofactor evidence="1 11 14">
        <name>Mg(2+)</name>
        <dbReference type="ChEBI" id="CHEBI:18420"/>
    </cofactor>
</comment>
<evidence type="ECO:0000256" key="8">
    <source>
        <dbReference type="ARBA" id="ARBA00022777"/>
    </source>
</evidence>
<keyword evidence="6 14" id="KW-0479">Metal-binding</keyword>
<dbReference type="InterPro" id="IPR008279">
    <property type="entry name" value="PEP-util_enz_mobile_dom"/>
</dbReference>
<dbReference type="PROSITE" id="PS00370">
    <property type="entry name" value="PEP_ENZYMES_PHOS_SITE"/>
    <property type="match status" value="1"/>
</dbReference>
<evidence type="ECO:0000256" key="11">
    <source>
        <dbReference type="PIRNR" id="PIRNR000853"/>
    </source>
</evidence>
<comment type="caution">
    <text evidence="18">The sequence shown here is derived from an EMBL/GenBank/DDBJ whole genome shotgun (WGS) entry which is preliminary data.</text>
</comment>
<keyword evidence="18" id="KW-0670">Pyruvate</keyword>
<dbReference type="AlphaFoldDB" id="A0A235BUU0"/>
<feature type="domain" description="PEP-utilising enzyme C-terminal" evidence="17">
    <location>
        <begin position="519"/>
        <end position="867"/>
    </location>
</feature>
<evidence type="ECO:0000259" key="16">
    <source>
        <dbReference type="Pfam" id="PF01326"/>
    </source>
</evidence>
<keyword evidence="10 14" id="KW-0460">Magnesium</keyword>
<keyword evidence="5" id="KW-0808">Transferase</keyword>
<feature type="binding site" evidence="13">
    <location>
        <position position="764"/>
    </location>
    <ligand>
        <name>substrate</name>
    </ligand>
</feature>
<dbReference type="InterPro" id="IPR002192">
    <property type="entry name" value="PPDK_AMP/ATP-bd"/>
</dbReference>
<dbReference type="InterPro" id="IPR040442">
    <property type="entry name" value="Pyrv_kinase-like_dom_sf"/>
</dbReference>
<feature type="binding site" evidence="13">
    <location>
        <position position="765"/>
    </location>
    <ligand>
        <name>substrate</name>
    </ligand>
</feature>
<feature type="domain" description="Pyruvate phosphate dikinase AMP/ATP-binding" evidence="16">
    <location>
        <begin position="56"/>
        <end position="290"/>
    </location>
</feature>
<comment type="similarity">
    <text evidence="2 11">Belongs to the PEP-utilizing enzyme family.</text>
</comment>
<keyword evidence="8 18" id="KW-0418">Kinase</keyword>
<dbReference type="Gene3D" id="1.20.80.30">
    <property type="match status" value="1"/>
</dbReference>
<evidence type="ECO:0000256" key="6">
    <source>
        <dbReference type="ARBA" id="ARBA00022723"/>
    </source>
</evidence>